<evidence type="ECO:0000256" key="2">
    <source>
        <dbReference type="ARBA" id="ARBA00022475"/>
    </source>
</evidence>
<keyword evidence="2" id="KW-1003">Cell membrane</keyword>
<evidence type="ECO:0000313" key="8">
    <source>
        <dbReference type="EMBL" id="EDQ86730.1"/>
    </source>
</evidence>
<dbReference type="FunFam" id="1.20.1110.10:FF:000095">
    <property type="entry name" value="Sodium/potassium-transporting ATPase subunit alpha-1"/>
    <property type="match status" value="1"/>
</dbReference>
<dbReference type="RefSeq" id="XP_001748566.1">
    <property type="nucleotide sequence ID" value="XM_001748514.1"/>
</dbReference>
<dbReference type="GeneID" id="5893807"/>
<dbReference type="Proteomes" id="UP000001357">
    <property type="component" value="Unassembled WGS sequence"/>
</dbReference>
<dbReference type="GO" id="GO:0005886">
    <property type="term" value="C:plasma membrane"/>
    <property type="evidence" value="ECO:0007669"/>
    <property type="project" value="UniProtKB-SubCell"/>
</dbReference>
<dbReference type="AlphaFoldDB" id="A9V754"/>
<dbReference type="Gene3D" id="1.20.1110.10">
    <property type="entry name" value="Calcium-transporting ATPase, transmembrane domain"/>
    <property type="match status" value="1"/>
</dbReference>
<feature type="transmembrane region" description="Helical" evidence="6">
    <location>
        <begin position="116"/>
        <end position="141"/>
    </location>
</feature>
<organism evidence="8 9">
    <name type="scientific">Monosiga brevicollis</name>
    <name type="common">Choanoflagellate</name>
    <dbReference type="NCBI Taxonomy" id="81824"/>
    <lineage>
        <taxon>Eukaryota</taxon>
        <taxon>Choanoflagellata</taxon>
        <taxon>Craspedida</taxon>
        <taxon>Salpingoecidae</taxon>
        <taxon>Monosiga</taxon>
    </lineage>
</organism>
<dbReference type="OMA" id="ENRCTHA"/>
<dbReference type="SUPFAM" id="SSF56784">
    <property type="entry name" value="HAD-like"/>
    <property type="match status" value="1"/>
</dbReference>
<accession>A9V754</accession>
<gene>
    <name evidence="8" type="ORF">MONBRDRAFT_10758</name>
</gene>
<feature type="domain" description="Cation-transporting P-type ATPase C-terminal" evidence="7">
    <location>
        <begin position="67"/>
        <end position="267"/>
    </location>
</feature>
<dbReference type="SUPFAM" id="SSF81665">
    <property type="entry name" value="Calcium ATPase, transmembrane domain M"/>
    <property type="match status" value="1"/>
</dbReference>
<name>A9V754_MONBE</name>
<keyword evidence="9" id="KW-1185">Reference proteome</keyword>
<evidence type="ECO:0000259" key="7">
    <source>
        <dbReference type="Pfam" id="PF00689"/>
    </source>
</evidence>
<dbReference type="InParanoid" id="A9V754"/>
<dbReference type="InterPro" id="IPR023214">
    <property type="entry name" value="HAD_sf"/>
</dbReference>
<dbReference type="InterPro" id="IPR050510">
    <property type="entry name" value="Cation_transp_ATPase_P-type"/>
</dbReference>
<evidence type="ECO:0000256" key="6">
    <source>
        <dbReference type="SAM" id="Phobius"/>
    </source>
</evidence>
<keyword evidence="4 6" id="KW-1133">Transmembrane helix</keyword>
<dbReference type="InterPro" id="IPR036412">
    <property type="entry name" value="HAD-like_sf"/>
</dbReference>
<dbReference type="PANTHER" id="PTHR43294:SF21">
    <property type="entry name" value="CATION TRANSPORTING ATPASE"/>
    <property type="match status" value="1"/>
</dbReference>
<keyword evidence="3 6" id="KW-0812">Transmembrane</keyword>
<sequence>MGIQGSEVAKEAADVVLMDDNFASIVRAIEEGRLVFDNLKKTIAYTLAHLLPEILPVLLTLALGLPAGLTTLQILSIDLFTELAPAISLAYEPAERDIMLRPPRNIATDRLVSAKLLIYAYLQAGVILSIGCFLAYSWVFWSNGLSLSDLVFEDDDFAEGDDDFEGIGPDRQDTILQRARAAWYLTLVIGQLFHLLNLRSIKTSIFKHSWDNSITYFALALTTSLAILFVYVPGLNDFLGAAPVGEQGWVPPIVVGVILTIYNETRAYMARNKPENRCTHAVNW</sequence>
<dbReference type="STRING" id="81824.A9V754"/>
<dbReference type="KEGG" id="mbr:MONBRDRAFT_10758"/>
<comment type="subcellular location">
    <subcellularLocation>
        <location evidence="1">Cell membrane</location>
        <topology evidence="1">Multi-pass membrane protein</topology>
    </subcellularLocation>
</comment>
<keyword evidence="5 6" id="KW-0472">Membrane</keyword>
<dbReference type="PANTHER" id="PTHR43294">
    <property type="entry name" value="SODIUM/POTASSIUM-TRANSPORTING ATPASE SUBUNIT ALPHA"/>
    <property type="match status" value="1"/>
</dbReference>
<dbReference type="PRINTS" id="PR00121">
    <property type="entry name" value="NAKATPASE"/>
</dbReference>
<reference evidence="8 9" key="1">
    <citation type="journal article" date="2008" name="Nature">
        <title>The genome of the choanoflagellate Monosiga brevicollis and the origin of metazoans.</title>
        <authorList>
            <consortium name="JGI Sequencing"/>
            <person name="King N."/>
            <person name="Westbrook M.J."/>
            <person name="Young S.L."/>
            <person name="Kuo A."/>
            <person name="Abedin M."/>
            <person name="Chapman J."/>
            <person name="Fairclough S."/>
            <person name="Hellsten U."/>
            <person name="Isogai Y."/>
            <person name="Letunic I."/>
            <person name="Marr M."/>
            <person name="Pincus D."/>
            <person name="Putnam N."/>
            <person name="Rokas A."/>
            <person name="Wright K.J."/>
            <person name="Zuzow R."/>
            <person name="Dirks W."/>
            <person name="Good M."/>
            <person name="Goodstein D."/>
            <person name="Lemons D."/>
            <person name="Li W."/>
            <person name="Lyons J.B."/>
            <person name="Morris A."/>
            <person name="Nichols S."/>
            <person name="Richter D.J."/>
            <person name="Salamov A."/>
            <person name="Bork P."/>
            <person name="Lim W.A."/>
            <person name="Manning G."/>
            <person name="Miller W.T."/>
            <person name="McGinnis W."/>
            <person name="Shapiro H."/>
            <person name="Tjian R."/>
            <person name="Grigoriev I.V."/>
            <person name="Rokhsar D."/>
        </authorList>
    </citation>
    <scope>NUCLEOTIDE SEQUENCE [LARGE SCALE GENOMIC DNA]</scope>
    <source>
        <strain evidence="9">MX1 / ATCC 50154</strain>
    </source>
</reference>
<evidence type="ECO:0000313" key="9">
    <source>
        <dbReference type="Proteomes" id="UP000001357"/>
    </source>
</evidence>
<dbReference type="eggNOG" id="KOG0203">
    <property type="taxonomic scope" value="Eukaryota"/>
</dbReference>
<feature type="transmembrane region" description="Helical" evidence="6">
    <location>
        <begin position="213"/>
        <end position="232"/>
    </location>
</feature>
<protein>
    <recommendedName>
        <fullName evidence="7">Cation-transporting P-type ATPase C-terminal domain-containing protein</fullName>
    </recommendedName>
</protein>
<evidence type="ECO:0000256" key="3">
    <source>
        <dbReference type="ARBA" id="ARBA00022692"/>
    </source>
</evidence>
<dbReference type="EMBL" id="CH991564">
    <property type="protein sequence ID" value="EDQ86730.1"/>
    <property type="molecule type" value="Genomic_DNA"/>
</dbReference>
<feature type="transmembrane region" description="Helical" evidence="6">
    <location>
        <begin position="181"/>
        <end position="201"/>
    </location>
</feature>
<evidence type="ECO:0000256" key="1">
    <source>
        <dbReference type="ARBA" id="ARBA00004651"/>
    </source>
</evidence>
<dbReference type="Gene3D" id="3.40.50.1000">
    <property type="entry name" value="HAD superfamily/HAD-like"/>
    <property type="match status" value="1"/>
</dbReference>
<dbReference type="InterPro" id="IPR023298">
    <property type="entry name" value="ATPase_P-typ_TM_dom_sf"/>
</dbReference>
<evidence type="ECO:0000256" key="4">
    <source>
        <dbReference type="ARBA" id="ARBA00022989"/>
    </source>
</evidence>
<evidence type="ECO:0000256" key="5">
    <source>
        <dbReference type="ARBA" id="ARBA00023136"/>
    </source>
</evidence>
<dbReference type="InterPro" id="IPR006068">
    <property type="entry name" value="ATPase_P-typ_cation-transptr_C"/>
</dbReference>
<dbReference type="Pfam" id="PF00689">
    <property type="entry name" value="Cation_ATPase_C"/>
    <property type="match status" value="1"/>
</dbReference>
<feature type="transmembrane region" description="Helical" evidence="6">
    <location>
        <begin position="238"/>
        <end position="262"/>
    </location>
</feature>
<proteinExistence type="predicted"/>